<dbReference type="RefSeq" id="WP_191205256.1">
    <property type="nucleotide sequence ID" value="NZ_JACXZA010000005.1"/>
</dbReference>
<evidence type="ECO:0000313" key="1">
    <source>
        <dbReference type="EMBL" id="MBD3920946.1"/>
    </source>
</evidence>
<comment type="caution">
    <text evidence="1">The sequence shown here is derived from an EMBL/GenBank/DDBJ whole genome shotgun (WGS) entry which is preliminary data.</text>
</comment>
<dbReference type="Proteomes" id="UP000609346">
    <property type="component" value="Unassembled WGS sequence"/>
</dbReference>
<name>A0ABR8N114_9BACL</name>
<protein>
    <recommendedName>
        <fullName evidence="3">FbpB family small basic protein</fullName>
    </recommendedName>
</protein>
<evidence type="ECO:0000313" key="2">
    <source>
        <dbReference type="Proteomes" id="UP000609346"/>
    </source>
</evidence>
<proteinExistence type="predicted"/>
<reference evidence="1 2" key="1">
    <citation type="submission" date="2020-09" db="EMBL/GenBank/DDBJ databases">
        <title>Paenibacillus sp. strain PR3 16S rRNA gene Genome sequencing and assembly.</title>
        <authorList>
            <person name="Kim J."/>
        </authorList>
    </citation>
    <scope>NUCLEOTIDE SEQUENCE [LARGE SCALE GENOMIC DNA]</scope>
    <source>
        <strain evidence="1 2">PR3</strain>
    </source>
</reference>
<organism evidence="1 2">
    <name type="scientific">Paenibacillus terricola</name>
    <dbReference type="NCBI Taxonomy" id="2763503"/>
    <lineage>
        <taxon>Bacteria</taxon>
        <taxon>Bacillati</taxon>
        <taxon>Bacillota</taxon>
        <taxon>Bacilli</taxon>
        <taxon>Bacillales</taxon>
        <taxon>Paenibacillaceae</taxon>
        <taxon>Paenibacillus</taxon>
    </lineage>
</organism>
<gene>
    <name evidence="1" type="ORF">H8B09_19425</name>
</gene>
<keyword evidence="2" id="KW-1185">Reference proteome</keyword>
<sequence length="46" mass="5756">MESELLEMDLNFKEKFKSNIENLNEVFLEKKRKEQKKKYYKQKLTN</sequence>
<evidence type="ECO:0008006" key="3">
    <source>
        <dbReference type="Google" id="ProtNLM"/>
    </source>
</evidence>
<accession>A0ABR8N114</accession>
<dbReference type="EMBL" id="JACXZA010000005">
    <property type="protein sequence ID" value="MBD3920946.1"/>
    <property type="molecule type" value="Genomic_DNA"/>
</dbReference>